<dbReference type="OrthoDB" id="4869984at2759"/>
<evidence type="ECO:0000313" key="3">
    <source>
        <dbReference type="Proteomes" id="UP000237438"/>
    </source>
</evidence>
<comment type="caution">
    <text evidence="2">The sequence shown here is derived from an EMBL/GenBank/DDBJ whole genome shotgun (WGS) entry which is preliminary data.</text>
</comment>
<feature type="compositionally biased region" description="Polar residues" evidence="1">
    <location>
        <begin position="262"/>
        <end position="278"/>
    </location>
</feature>
<feature type="region of interest" description="Disordered" evidence="1">
    <location>
        <begin position="28"/>
        <end position="79"/>
    </location>
</feature>
<reference evidence="2 3" key="1">
    <citation type="submission" date="2017-10" db="EMBL/GenBank/DDBJ databases">
        <title>Development of genomic resources for the powdery mildew, Erysiphe pulchra.</title>
        <authorList>
            <person name="Wadl P.A."/>
            <person name="Mack B.M."/>
            <person name="Moore G."/>
            <person name="Beltz S.B."/>
        </authorList>
    </citation>
    <scope>NUCLEOTIDE SEQUENCE [LARGE SCALE GENOMIC DNA]</scope>
    <source>
        <strain evidence="2">Cflorida</strain>
    </source>
</reference>
<dbReference type="AlphaFoldDB" id="A0A2S4Q298"/>
<keyword evidence="3" id="KW-1185">Reference proteome</keyword>
<evidence type="ECO:0000313" key="2">
    <source>
        <dbReference type="EMBL" id="POS88381.1"/>
    </source>
</evidence>
<feature type="region of interest" description="Disordered" evidence="1">
    <location>
        <begin position="262"/>
        <end position="285"/>
    </location>
</feature>
<protein>
    <submittedName>
        <fullName evidence="2">Uncharacterized protein</fullName>
    </submittedName>
</protein>
<sequence>MLDEIEKEEAVALKAYVRLAIANFAADDSALAPPRIPSQLQTTKANGYGSRKDKDIEKKSRRNSSNSKERSLKALSLPKIPSTNEKEKTWATVARHDQKKARVTPTTKTQAAPMSKLTQLMPVREKSTLKDPSEKRLFFRIPKDHQWYKLSPAGIREVIVQELYILPSPIGRIRPKMIYVYLMRNWSQPLNGLRYRPNSRRCLARPTRAGVPTKKQMKTYCQAGEREYLAVLLAVLLAKTVEESAESAEKIKIDLLSSQESEIDTNNDNMPASATDNLTGGALRL</sequence>
<gene>
    <name evidence="2" type="ORF">EPUL_000930</name>
</gene>
<dbReference type="EMBL" id="PEDP01000006">
    <property type="protein sequence ID" value="POS88381.1"/>
    <property type="molecule type" value="Genomic_DNA"/>
</dbReference>
<dbReference type="Proteomes" id="UP000237438">
    <property type="component" value="Unassembled WGS sequence"/>
</dbReference>
<proteinExistence type="predicted"/>
<evidence type="ECO:0000256" key="1">
    <source>
        <dbReference type="SAM" id="MobiDB-lite"/>
    </source>
</evidence>
<accession>A0A2S4Q298</accession>
<organism evidence="2 3">
    <name type="scientific">Erysiphe pulchra</name>
    <dbReference type="NCBI Taxonomy" id="225359"/>
    <lineage>
        <taxon>Eukaryota</taxon>
        <taxon>Fungi</taxon>
        <taxon>Dikarya</taxon>
        <taxon>Ascomycota</taxon>
        <taxon>Pezizomycotina</taxon>
        <taxon>Leotiomycetes</taxon>
        <taxon>Erysiphales</taxon>
        <taxon>Erysiphaceae</taxon>
        <taxon>Erysiphe</taxon>
    </lineage>
</organism>
<name>A0A2S4Q298_9PEZI</name>